<accession>A0A1V1NWN0</accession>
<sequence>MSEKIECQKIKNLRGCLCISLDGGYFFRTYHNDGSFCDYDINHSDMEIEIVDSDAYIYKKDGECFIDHAPETLGMRKSVTEVEGILCNEKY</sequence>
<dbReference type="AlphaFoldDB" id="A0A1V1NWN0"/>
<dbReference type="EMBL" id="ATBP01001634">
    <property type="protein sequence ID" value="ETR66968.1"/>
    <property type="molecule type" value="Genomic_DNA"/>
</dbReference>
<dbReference type="Proteomes" id="UP000189670">
    <property type="component" value="Unassembled WGS sequence"/>
</dbReference>
<name>A0A1V1NWN0_9BACT</name>
<reference evidence="2" key="1">
    <citation type="submission" date="2012-11" db="EMBL/GenBank/DDBJ databases">
        <authorList>
            <person name="Lucero-Rivera Y.E."/>
            <person name="Tovar-Ramirez D."/>
        </authorList>
    </citation>
    <scope>NUCLEOTIDE SEQUENCE [LARGE SCALE GENOMIC DNA]</scope>
    <source>
        <strain evidence="2">Araruama</strain>
    </source>
</reference>
<organism evidence="1 2">
    <name type="scientific">Candidatus Magnetoglobus multicellularis str. Araruama</name>
    <dbReference type="NCBI Taxonomy" id="890399"/>
    <lineage>
        <taxon>Bacteria</taxon>
        <taxon>Pseudomonadati</taxon>
        <taxon>Thermodesulfobacteriota</taxon>
        <taxon>Desulfobacteria</taxon>
        <taxon>Desulfobacterales</taxon>
        <taxon>Desulfobacteraceae</taxon>
        <taxon>Candidatus Magnetoglobus</taxon>
    </lineage>
</organism>
<proteinExistence type="predicted"/>
<comment type="caution">
    <text evidence="1">The sequence shown here is derived from an EMBL/GenBank/DDBJ whole genome shotgun (WGS) entry which is preliminary data.</text>
</comment>
<protein>
    <submittedName>
        <fullName evidence="1">Uncharacterized protein</fullName>
    </submittedName>
</protein>
<gene>
    <name evidence="1" type="ORF">OMM_12123</name>
</gene>
<evidence type="ECO:0000313" key="1">
    <source>
        <dbReference type="EMBL" id="ETR66968.1"/>
    </source>
</evidence>
<evidence type="ECO:0000313" key="2">
    <source>
        <dbReference type="Proteomes" id="UP000189670"/>
    </source>
</evidence>